<dbReference type="InterPro" id="IPR021332">
    <property type="entry name" value="DUF2944"/>
</dbReference>
<dbReference type="Pfam" id="PF11161">
    <property type="entry name" value="DUF2944"/>
    <property type="match status" value="1"/>
</dbReference>
<evidence type="ECO:0000313" key="2">
    <source>
        <dbReference type="Proteomes" id="UP000254537"/>
    </source>
</evidence>
<proteinExistence type="predicted"/>
<sequence length="203" mass="21637">MTQALACLTDARNRDLMDAMVLAAIAKWPDVPACYGWLALDARGAWRIAGERVTHAGLAAFFSRNYEVGETGEAYVQNGPQRAYVTLEDTPYVARVEASGTFRRLPDGVAAEAAAVWLSDDGVFYAELEGRLARVHDHDTATLAELLVAPDGAKLADAAWDGWPASRPDAAVRFAAGSIPLAYADATTLAERFGVVREPAGAA</sequence>
<organism evidence="1 2">
    <name type="scientific">Crenobacter cavernae</name>
    <dbReference type="NCBI Taxonomy" id="2290923"/>
    <lineage>
        <taxon>Bacteria</taxon>
        <taxon>Pseudomonadati</taxon>
        <taxon>Pseudomonadota</taxon>
        <taxon>Betaproteobacteria</taxon>
        <taxon>Neisseriales</taxon>
        <taxon>Neisseriaceae</taxon>
        <taxon>Crenobacter</taxon>
    </lineage>
</organism>
<dbReference type="KEGG" id="ccah:DWG20_01925"/>
<accession>A0A345Y2Y5</accession>
<dbReference type="Proteomes" id="UP000254537">
    <property type="component" value="Chromosome"/>
</dbReference>
<dbReference type="RefSeq" id="WP_115432169.1">
    <property type="nucleotide sequence ID" value="NZ_CP031337.1"/>
</dbReference>
<name>A0A345Y2Y5_9NEIS</name>
<dbReference type="EMBL" id="CP031337">
    <property type="protein sequence ID" value="AXK38287.1"/>
    <property type="molecule type" value="Genomic_DNA"/>
</dbReference>
<dbReference type="AlphaFoldDB" id="A0A345Y2Y5"/>
<evidence type="ECO:0000313" key="1">
    <source>
        <dbReference type="EMBL" id="AXK38287.1"/>
    </source>
</evidence>
<protein>
    <submittedName>
        <fullName evidence="1">DUF2946 family protein</fullName>
    </submittedName>
</protein>
<reference evidence="1 2" key="1">
    <citation type="submission" date="2018-07" db="EMBL/GenBank/DDBJ databases">
        <title>Crenobacter cavernae sp. nov., isolated from a karst cave.</title>
        <authorList>
            <person name="Zhu H."/>
        </authorList>
    </citation>
    <scope>NUCLEOTIDE SEQUENCE [LARGE SCALE GENOMIC DNA]</scope>
    <source>
        <strain evidence="1 2">K1W11S-77</strain>
    </source>
</reference>
<gene>
    <name evidence="1" type="ORF">DWG20_01925</name>
</gene>
<dbReference type="OrthoDB" id="7057642at2"/>